<feature type="transmembrane region" description="Helical" evidence="6">
    <location>
        <begin position="252"/>
        <end position="272"/>
    </location>
</feature>
<dbReference type="PANTHER" id="PTHR30250:SF11">
    <property type="entry name" value="O-ANTIGEN TRANSPORTER-RELATED"/>
    <property type="match status" value="1"/>
</dbReference>
<evidence type="ECO:0000256" key="4">
    <source>
        <dbReference type="ARBA" id="ARBA00022989"/>
    </source>
</evidence>
<feature type="transmembrane region" description="Helical" evidence="6">
    <location>
        <begin position="12"/>
        <end position="33"/>
    </location>
</feature>
<dbReference type="Proteomes" id="UP001355298">
    <property type="component" value="Unassembled WGS sequence"/>
</dbReference>
<gene>
    <name evidence="7" type="ORF">VOP03_00670</name>
</gene>
<feature type="transmembrane region" description="Helical" evidence="6">
    <location>
        <begin position="214"/>
        <end position="232"/>
    </location>
</feature>
<proteinExistence type="predicted"/>
<feature type="transmembrane region" description="Helical" evidence="6">
    <location>
        <begin position="112"/>
        <end position="134"/>
    </location>
</feature>
<accession>A0ABU6IL96</accession>
<protein>
    <submittedName>
        <fullName evidence="7">Oligosaccharide flippase family protein</fullName>
    </submittedName>
</protein>
<dbReference type="PANTHER" id="PTHR30250">
    <property type="entry name" value="PST FAMILY PREDICTED COLANIC ACID TRANSPORTER"/>
    <property type="match status" value="1"/>
</dbReference>
<evidence type="ECO:0000256" key="5">
    <source>
        <dbReference type="ARBA" id="ARBA00023136"/>
    </source>
</evidence>
<evidence type="ECO:0000256" key="2">
    <source>
        <dbReference type="ARBA" id="ARBA00022475"/>
    </source>
</evidence>
<reference evidence="7 8" key="1">
    <citation type="submission" date="2024-01" db="EMBL/GenBank/DDBJ databases">
        <title>The strains designed SYSU M86414 and SYSU M84420 isolated from the marine sediment in San Sha City (Hainan Province, China).</title>
        <authorList>
            <person name="Guo D."/>
        </authorList>
    </citation>
    <scope>NUCLEOTIDE SEQUENCE [LARGE SCALE GENOMIC DNA]</scope>
    <source>
        <strain evidence="7 8">SYSU M84420</strain>
    </source>
</reference>
<feature type="transmembrane region" description="Helical" evidence="6">
    <location>
        <begin position="293"/>
        <end position="317"/>
    </location>
</feature>
<name>A0ABU6IL96_9FLAO</name>
<keyword evidence="4 6" id="KW-1133">Transmembrane helix</keyword>
<evidence type="ECO:0000313" key="8">
    <source>
        <dbReference type="Proteomes" id="UP001355298"/>
    </source>
</evidence>
<feature type="transmembrane region" description="Helical" evidence="6">
    <location>
        <begin position="329"/>
        <end position="348"/>
    </location>
</feature>
<feature type="transmembrane region" description="Helical" evidence="6">
    <location>
        <begin position="179"/>
        <end position="194"/>
    </location>
</feature>
<feature type="transmembrane region" description="Helical" evidence="6">
    <location>
        <begin position="385"/>
        <end position="408"/>
    </location>
</feature>
<evidence type="ECO:0000256" key="6">
    <source>
        <dbReference type="SAM" id="Phobius"/>
    </source>
</evidence>
<dbReference type="RefSeq" id="WP_326276652.1">
    <property type="nucleotide sequence ID" value="NZ_JAYKYV010000001.1"/>
</dbReference>
<evidence type="ECO:0000256" key="1">
    <source>
        <dbReference type="ARBA" id="ARBA00004651"/>
    </source>
</evidence>
<dbReference type="EMBL" id="JAYMGW010000001">
    <property type="protein sequence ID" value="MEC4263843.1"/>
    <property type="molecule type" value="Genomic_DNA"/>
</dbReference>
<dbReference type="InterPro" id="IPR050833">
    <property type="entry name" value="Poly_Biosynth_Transport"/>
</dbReference>
<organism evidence="7 8">
    <name type="scientific">Flagellimonas halotolerans</name>
    <dbReference type="NCBI Taxonomy" id="3112164"/>
    <lineage>
        <taxon>Bacteria</taxon>
        <taxon>Pseudomonadati</taxon>
        <taxon>Bacteroidota</taxon>
        <taxon>Flavobacteriia</taxon>
        <taxon>Flavobacteriales</taxon>
        <taxon>Flavobacteriaceae</taxon>
        <taxon>Flagellimonas</taxon>
    </lineage>
</organism>
<sequence length="421" mass="48046">MKLAKNISFFTFFNLLNAAIPFLLLPVLTVYLSKADYGIIDIFNSLNMLFTPLVALSVVNSISRFYFEESIRLPVFVKTIFRATVKYGIIFVLLSILISGVLLFVIKTELAFPPVLLVISALFVFFSQISEVLLTLWRVSFKTVYYGIFRVSKTFIDVALSIYLVVSLGYGWIGRIGPQIFVMIIFGFVAIYYLKKIGYIGKKLEYDHTYLRRALSYSLPLIFHSIGGYVIAVSDRFFVLFIEGAESTGIYAVAYQIGMVIGLFQNSFNQAWVPFFFESLNKGSYKTKRKIVFITYLYGFGMILMILIISALTPLFYDYFIGREFRSGASIVFWVLLGYAFNGMYKMIVNYLFYLKKTKVVAKLTIGVALVNMILNYYLILENGILGAAQATAISFLLLFIIILIKVLKVYKMPWNLRVGE</sequence>
<keyword evidence="3 6" id="KW-0812">Transmembrane</keyword>
<dbReference type="Pfam" id="PF01943">
    <property type="entry name" value="Polysacc_synt"/>
    <property type="match status" value="1"/>
</dbReference>
<comment type="caution">
    <text evidence="7">The sequence shown here is derived from an EMBL/GenBank/DDBJ whole genome shotgun (WGS) entry which is preliminary data.</text>
</comment>
<feature type="transmembrane region" description="Helical" evidence="6">
    <location>
        <begin position="45"/>
        <end position="67"/>
    </location>
</feature>
<feature type="transmembrane region" description="Helical" evidence="6">
    <location>
        <begin position="87"/>
        <end position="106"/>
    </location>
</feature>
<keyword evidence="5 6" id="KW-0472">Membrane</keyword>
<feature type="transmembrane region" description="Helical" evidence="6">
    <location>
        <begin position="360"/>
        <end position="379"/>
    </location>
</feature>
<evidence type="ECO:0000313" key="7">
    <source>
        <dbReference type="EMBL" id="MEC4263843.1"/>
    </source>
</evidence>
<evidence type="ECO:0000256" key="3">
    <source>
        <dbReference type="ARBA" id="ARBA00022692"/>
    </source>
</evidence>
<keyword evidence="8" id="KW-1185">Reference proteome</keyword>
<keyword evidence="2" id="KW-1003">Cell membrane</keyword>
<feature type="transmembrane region" description="Helical" evidence="6">
    <location>
        <begin position="155"/>
        <end position="173"/>
    </location>
</feature>
<dbReference type="InterPro" id="IPR002797">
    <property type="entry name" value="Polysacc_synth"/>
</dbReference>
<comment type="subcellular location">
    <subcellularLocation>
        <location evidence="1">Cell membrane</location>
        <topology evidence="1">Multi-pass membrane protein</topology>
    </subcellularLocation>
</comment>